<keyword evidence="5 8" id="KW-0067">ATP-binding</keyword>
<evidence type="ECO:0000256" key="6">
    <source>
        <dbReference type="ARBA" id="ARBA00047615"/>
    </source>
</evidence>
<dbReference type="CDD" id="cd02020">
    <property type="entry name" value="CMPK"/>
    <property type="match status" value="1"/>
</dbReference>
<evidence type="ECO:0000256" key="1">
    <source>
        <dbReference type="ARBA" id="ARBA00009427"/>
    </source>
</evidence>
<comment type="catalytic activity">
    <reaction evidence="6 8">
        <text>dCMP + ATP = dCDP + ADP</text>
        <dbReference type="Rhea" id="RHEA:25094"/>
        <dbReference type="ChEBI" id="CHEBI:30616"/>
        <dbReference type="ChEBI" id="CHEBI:57566"/>
        <dbReference type="ChEBI" id="CHEBI:58593"/>
        <dbReference type="ChEBI" id="CHEBI:456216"/>
        <dbReference type="EC" id="2.7.4.25"/>
    </reaction>
</comment>
<dbReference type="STRING" id="1122195.SAMN02745164_02059"/>
<evidence type="ECO:0000256" key="4">
    <source>
        <dbReference type="ARBA" id="ARBA00022777"/>
    </source>
</evidence>
<dbReference type="SUPFAM" id="SSF52540">
    <property type="entry name" value="P-loop containing nucleoside triphosphate hydrolases"/>
    <property type="match status" value="1"/>
</dbReference>
<dbReference type="GO" id="GO:0005829">
    <property type="term" value="C:cytosol"/>
    <property type="evidence" value="ECO:0007669"/>
    <property type="project" value="TreeGrafter"/>
</dbReference>
<dbReference type="OrthoDB" id="9807434at2"/>
<dbReference type="AlphaFoldDB" id="A0A1M5A0K1"/>
<evidence type="ECO:0000256" key="2">
    <source>
        <dbReference type="ARBA" id="ARBA00022679"/>
    </source>
</evidence>
<feature type="domain" description="Cytidylate kinase" evidence="9">
    <location>
        <begin position="6"/>
        <end position="214"/>
    </location>
</feature>
<evidence type="ECO:0000259" key="9">
    <source>
        <dbReference type="Pfam" id="PF02224"/>
    </source>
</evidence>
<dbReference type="InterPro" id="IPR027417">
    <property type="entry name" value="P-loop_NTPase"/>
</dbReference>
<dbReference type="GO" id="GO:0005524">
    <property type="term" value="F:ATP binding"/>
    <property type="evidence" value="ECO:0007669"/>
    <property type="project" value="UniProtKB-UniRule"/>
</dbReference>
<dbReference type="GO" id="GO:0015949">
    <property type="term" value="P:nucleobase-containing small molecule interconversion"/>
    <property type="evidence" value="ECO:0007669"/>
    <property type="project" value="TreeGrafter"/>
</dbReference>
<comment type="caution">
    <text evidence="10">The sequence shown here is derived from an EMBL/GenBank/DDBJ whole genome shotgun (WGS) entry which is preliminary data.</text>
</comment>
<evidence type="ECO:0000313" key="11">
    <source>
        <dbReference type="Proteomes" id="UP000184334"/>
    </source>
</evidence>
<proteinExistence type="inferred from homology"/>
<dbReference type="PANTHER" id="PTHR21299">
    <property type="entry name" value="CYTIDYLATE KINASE/PANTOATE-BETA-ALANINE LIGASE"/>
    <property type="match status" value="1"/>
</dbReference>
<dbReference type="NCBIfam" id="TIGR00017">
    <property type="entry name" value="cmk"/>
    <property type="match status" value="1"/>
</dbReference>
<organism evidence="10 11">
    <name type="scientific">Marinitoga hydrogenitolerans (strain DSM 16785 / JCM 12826 / AT1271)</name>
    <dbReference type="NCBI Taxonomy" id="1122195"/>
    <lineage>
        <taxon>Bacteria</taxon>
        <taxon>Thermotogati</taxon>
        <taxon>Thermotogota</taxon>
        <taxon>Thermotogae</taxon>
        <taxon>Petrotogales</taxon>
        <taxon>Petrotogaceae</taxon>
        <taxon>Marinitoga</taxon>
    </lineage>
</organism>
<dbReference type="InterPro" id="IPR011994">
    <property type="entry name" value="Cytidylate_kinase_dom"/>
</dbReference>
<dbReference type="RefSeq" id="WP_072865945.1">
    <property type="nucleotide sequence ID" value="NZ_FQUI01000050.1"/>
</dbReference>
<comment type="catalytic activity">
    <reaction evidence="7 8">
        <text>CMP + ATP = CDP + ADP</text>
        <dbReference type="Rhea" id="RHEA:11600"/>
        <dbReference type="ChEBI" id="CHEBI:30616"/>
        <dbReference type="ChEBI" id="CHEBI:58069"/>
        <dbReference type="ChEBI" id="CHEBI:60377"/>
        <dbReference type="ChEBI" id="CHEBI:456216"/>
        <dbReference type="EC" id="2.7.4.25"/>
    </reaction>
</comment>
<evidence type="ECO:0000256" key="7">
    <source>
        <dbReference type="ARBA" id="ARBA00048478"/>
    </source>
</evidence>
<keyword evidence="11" id="KW-1185">Reference proteome</keyword>
<sequence length="221" mass="25071">MKLFKVAIDGPAGSGKSTIAKEIAKIFNLFYLDSGALYRAFGYYLKKMGFDLNNENDIINALKTFDIKIIKNDYYLFNEKLDFQIRTPEIGKAASIVAKNPNVREKVNQILRNIAKVHSVVIDGRDIGTVVLPDADVKIFLTASIEERAKRRYNELIKKNKKVNFEDVLIEIEKRDKADSTRKIAPLKPAEDAIIVDTTGKNIKEVITEIKNIILKKINLE</sequence>
<dbReference type="Pfam" id="PF02224">
    <property type="entry name" value="Cytidylate_kin"/>
    <property type="match status" value="1"/>
</dbReference>
<dbReference type="EC" id="2.7.4.25" evidence="8"/>
<dbReference type="GO" id="GO:0006220">
    <property type="term" value="P:pyrimidine nucleotide metabolic process"/>
    <property type="evidence" value="ECO:0007669"/>
    <property type="project" value="UniProtKB-UniRule"/>
</dbReference>
<comment type="subcellular location">
    <subcellularLocation>
        <location evidence="8">Cytoplasm</location>
    </subcellularLocation>
</comment>
<evidence type="ECO:0000313" key="10">
    <source>
        <dbReference type="EMBL" id="SHF23472.1"/>
    </source>
</evidence>
<keyword evidence="8" id="KW-0963">Cytoplasm</keyword>
<keyword evidence="2 8" id="KW-0808">Transferase</keyword>
<dbReference type="GO" id="GO:0036431">
    <property type="term" value="F:dCMP kinase activity"/>
    <property type="evidence" value="ECO:0007669"/>
    <property type="project" value="InterPro"/>
</dbReference>
<reference evidence="10" key="1">
    <citation type="submission" date="2016-11" db="EMBL/GenBank/DDBJ databases">
        <authorList>
            <person name="Varghese N."/>
            <person name="Submissions S."/>
        </authorList>
    </citation>
    <scope>NUCLEOTIDE SEQUENCE [LARGE SCALE GENOMIC DNA]</scope>
    <source>
        <strain evidence="10">DSM 16785</strain>
    </source>
</reference>
<evidence type="ECO:0000256" key="3">
    <source>
        <dbReference type="ARBA" id="ARBA00022741"/>
    </source>
</evidence>
<name>A0A1M5A0K1_MARH1</name>
<dbReference type="Gene3D" id="3.40.50.300">
    <property type="entry name" value="P-loop containing nucleotide triphosphate hydrolases"/>
    <property type="match status" value="1"/>
</dbReference>
<protein>
    <recommendedName>
        <fullName evidence="8">Cytidylate kinase</fullName>
        <shortName evidence="8">CK</shortName>
        <ecNumber evidence="8">2.7.4.25</ecNumber>
    </recommendedName>
    <alternativeName>
        <fullName evidence="8">Cytidine monophosphate kinase</fullName>
        <shortName evidence="8">CMP kinase</shortName>
    </alternativeName>
</protein>
<feature type="binding site" evidence="8">
    <location>
        <begin position="10"/>
        <end position="18"/>
    </location>
    <ligand>
        <name>ATP</name>
        <dbReference type="ChEBI" id="CHEBI:30616"/>
    </ligand>
</feature>
<dbReference type="HAMAP" id="MF_00238">
    <property type="entry name" value="Cytidyl_kinase_type1"/>
    <property type="match status" value="1"/>
</dbReference>
<dbReference type="EMBL" id="FQUI01000050">
    <property type="protein sequence ID" value="SHF23472.1"/>
    <property type="molecule type" value="Genomic_DNA"/>
</dbReference>
<gene>
    <name evidence="8" type="primary">cmk</name>
    <name evidence="10" type="ORF">SAMN02745164_02059</name>
</gene>
<evidence type="ECO:0000256" key="8">
    <source>
        <dbReference type="HAMAP-Rule" id="MF_00238"/>
    </source>
</evidence>
<dbReference type="GO" id="GO:0036430">
    <property type="term" value="F:CMP kinase activity"/>
    <property type="evidence" value="ECO:0007669"/>
    <property type="project" value="RHEA"/>
</dbReference>
<dbReference type="Proteomes" id="UP000184334">
    <property type="component" value="Unassembled WGS sequence"/>
</dbReference>
<dbReference type="InterPro" id="IPR003136">
    <property type="entry name" value="Cytidylate_kin"/>
</dbReference>
<accession>A0A1M5A0K1</accession>
<keyword evidence="4 8" id="KW-0418">Kinase</keyword>
<dbReference type="PANTHER" id="PTHR21299:SF2">
    <property type="entry name" value="CYTIDYLATE KINASE"/>
    <property type="match status" value="1"/>
</dbReference>
<keyword evidence="3 8" id="KW-0547">Nucleotide-binding</keyword>
<comment type="similarity">
    <text evidence="1 8">Belongs to the cytidylate kinase family. Type 1 subfamily.</text>
</comment>
<evidence type="ECO:0000256" key="5">
    <source>
        <dbReference type="ARBA" id="ARBA00022840"/>
    </source>
</evidence>